<keyword evidence="2" id="KW-1185">Reference proteome</keyword>
<organism evidence="1 2">
    <name type="scientific">Cichlidogyrus casuarinus</name>
    <dbReference type="NCBI Taxonomy" id="1844966"/>
    <lineage>
        <taxon>Eukaryota</taxon>
        <taxon>Metazoa</taxon>
        <taxon>Spiralia</taxon>
        <taxon>Lophotrochozoa</taxon>
        <taxon>Platyhelminthes</taxon>
        <taxon>Monogenea</taxon>
        <taxon>Monopisthocotylea</taxon>
        <taxon>Dactylogyridea</taxon>
        <taxon>Ancyrocephalidae</taxon>
        <taxon>Cichlidogyrus</taxon>
    </lineage>
</organism>
<evidence type="ECO:0000313" key="2">
    <source>
        <dbReference type="Proteomes" id="UP001626550"/>
    </source>
</evidence>
<evidence type="ECO:0008006" key="3">
    <source>
        <dbReference type="Google" id="ProtNLM"/>
    </source>
</evidence>
<accession>A0ABD2QH61</accession>
<comment type="caution">
    <text evidence="1">The sequence shown here is derived from an EMBL/GenBank/DDBJ whole genome shotgun (WGS) entry which is preliminary data.</text>
</comment>
<proteinExistence type="predicted"/>
<evidence type="ECO:0000313" key="1">
    <source>
        <dbReference type="EMBL" id="KAL3318086.1"/>
    </source>
</evidence>
<protein>
    <recommendedName>
        <fullName evidence="3">Beta-1,3-glucan-binding protein</fullName>
    </recommendedName>
</protein>
<dbReference type="EMBL" id="JBJKFK010000289">
    <property type="protein sequence ID" value="KAL3318086.1"/>
    <property type="molecule type" value="Genomic_DNA"/>
</dbReference>
<gene>
    <name evidence="1" type="ORF">Ciccas_003258</name>
</gene>
<name>A0ABD2QH61_9PLAT</name>
<dbReference type="Proteomes" id="UP001626550">
    <property type="component" value="Unassembled WGS sequence"/>
</dbReference>
<reference evidence="1 2" key="1">
    <citation type="submission" date="2024-11" db="EMBL/GenBank/DDBJ databases">
        <title>Adaptive evolution of stress response genes in parasites aligns with host niche diversity.</title>
        <authorList>
            <person name="Hahn C."/>
            <person name="Resl P."/>
        </authorList>
    </citation>
    <scope>NUCLEOTIDE SEQUENCE [LARGE SCALE GENOMIC DNA]</scope>
    <source>
        <strain evidence="1">EGGRZ-B1_66</strain>
        <tissue evidence="1">Body</tissue>
    </source>
</reference>
<sequence length="3218" mass="371909">MTLKQADNNKKRYAMSHVFEVHPINLLSDLTREFDTGNEEDEQTSFREALAPQNDVISKVRAKKNQNSIFSSKSDFIRNEVSGSMVFRFILTNEEFEMVGSLQPKVFLLGAELENNPRYSFVMHAVNARPQALEYYQRLVLDVQDSYTGSHSRFGFNSEFEIVRLKLDMIGFVHSDRNPLELSAIFEVQNAFVQKSIDGAVHLKTPFPGHSSYRLGFNGIGQLYYVMANAIVSWGDSNPHQKADIAIIYEPKSGKAYNFEFSVVPVAQPWHFKVKASNHLEFDGTILSEYLFSVSEHYTFFARFSGYHRETHKGPDLQVQVTILNPFTPQLEAKIYHKGTSVGVSRYESGVDINLYGHSLQGSGVYSLSYSSLSGSSLLEATDGSITIRNSFIEDFDKLALKWELNLKEWLAPINRWSPQMGKFHFKLNREDILWLETKSSINMLQILIDQPEVDAKVELVVASDLFEQLEAVTTFHRSDQSKFRLKIEQGRFNYKGLVDFDNEIQNLDLLFKGENSYSNLLDHRIQLNVKSSKNGTKTNAHANLGISSDANLANFFFILDRAKNHAVLNATSKFLNATVNSDKSSVNSTFNAPGFETELEFDKGSKRNIRFKLLYQDMLNVFYDLVSESDGEFKSSLDLKYLENKLSLPLSYTSENLLGSFSWIELDREQIQLTLEVINAMDWNLDLKTKYPELQDMFVLLKDSSFTLKETSFGKNTLFALQREQTKDKLTLFSAHLDEVDFQIEKFWSAQKKEINLKQKNQLKFRIGWQKYENLYLIFKIDDTKAIDTRLTLTDSDKTGFLFAQHFRFQDIEWNTTQSGFYDFESSAYEIRSQVDDVYEFKLLAEPENSVYVTNFRDEQQKINLAIETDAEKFEILSEWPEGGALEMKSDRNSKSFVLKWPENEILITFGQMQEKIKLNFRNSPFSWLKPFEFERSEKRRALTLGSLFDFSLDEHNTLIGRILLRKDLKFELAYAGFKKFLINCLDEQEMRKFSLTMNEEHRYAWILFNSDANNKILLGLDLKGSPILVSQRRILHMDLQPKTLSVFDLEKFGQKIESLSMVRLGDGITLELKFDTVWSWVASMEMMVPSIWGRKHGSLVVDFHLENYKSFDYSVLLKRDSEERSVRINCSPKPEFLFSIDNRPVLQIFTLRNSTSLSQIEDMQGILVARNQDEFYLLNKVTKRTTDQEEVEINFFITQETRIGHQTNALFKGRLSNSETNSRISIQFKSDDQFYFSLQNNASHGTEIVTKLPIFDHRVLKIPPLKEARDFTELNLQIKDSENRELQSWTVFYRLTEEIICVKVFENKTLNPETRDFLIFGEVLKSRDDLVEGRFEVARYGKLKIEIVGVEFDPNPKVFHKFLKMLLNPQERNLAITGQFTNTNEINNVFAVVYGPEVKSLELDLPSLDKDMKANLTIVDMVEEKEVTLLLHPFGFSGRYSASPIPELKVQYATPATESRFEELFSFTLKQQLHFQVPLHEVLSQPGRKLIFSGSIGASESHVALDMDEEVISLQIGNVFLSNKVVELLWSNQFSEIPRLLIKLEIGAGELALNYTSEHFGSFYSQFRTISRSKLCHYSLLLETTMKPFKLDCEYMVEWDKKRLKSKSLVSLPGLKTIGFDLEVEENSKAIFSLQTLSGNIDIKSGLDWDIEMETSLFTSVKHIRVNSKLIPEQIFSEYPECNTQIREFVVMDVINNEQLMKIFLAPTNCLKIQLPDGLTLKSVFSMKSPVLLLETQTKEIYGLEVISRNNTIAVSYRLPEFFPLSRVKLLYSMENKSNRFLKTVTVSSPVHLEIRRSTEREADHQRYKDNFRFDWPDTIIFEIDQVHAGDKYTTLKLEAPSRNLAMTITDQLHASAARFSKLESNFVNASSIWSKDYRMFNLTSEFFRGKVAQQVGTQRLTLECNDHEFNFRNMWPQPRYLFSHSLSNITTVLLLENSSQKLLKVIQTKDSWSKLENQKELDSMSHLLEMKLIADEAQLDIRSAANEKLYNNLVQWKPDKMLFKLSFGDYDSCEITLERNPLVITVTFLREGKVGYQLKQTFENKESHLEFISSLFWDNTFLDTFYNFGEMRILVDKKHFWNDSSCNFSLKQLKKRIRRSVGLPGSSPGIKTISSYDNTWNLGGYSLDLTRNSSSTGLLISYNKKELLGFFSQTSRKHKHDFELLFDPGNLFGFEPLLLRTKTKVQSEKAKFYQLTNEFFAREILILALECFSKTDEIKGQTLRFAAYSDLMGTHKLSMTKSNSDYSSEIFISDSRYTIKLTENRLVIFVPGYELNGERTGSTGMTTTEFKFVNLEDGSLYELQVEETDQQMIIRGFLNPDESSATSIKARFEKGQAAIEDRLVSSLIGSLEIRDSSTGTTHHECILHHHVSLESGFLLLGADCSKLFKFKLKSSDKQPLDLIYHTASNRLNCSVKSWKDCNCRMEANNRFWEIRNKVANSNQFEASLITPQNELNLMRSLEKNISISISGREQENQIFKLLIGENGGTRDVSLALYDRSWETQVNENSLESTIYEQEKVWANFVWLKEETNNYYKLERNEHLVALVTNGSNFTAEYTQNGKGILDIKYKALDEVSLYFNATENSNYGFKLQVQIPKIEVTFGNREFELLRTENDKIELRYTNKDWDKLHLQAGFLDGGFVYERAAESYLLKWDAYRSSIQAKHSSQIHSATEFEFILARLLRIYLPVPDGSKREVGFEITFPQKESAFPFRTLVLGSKSHNIFLSFQGQIFRVNVFNYIEAEARLKNRLVDPIDSLRISFSPQRNGVFSESILNYQCLDYPSNYSAKMDVFYPKQTSFFVKLRNGLIEIYDHEAKPLLLIKRKMGQVEKTGLEAFIGEQIYAIGMEFEAHRVGMSANQNGKEIASLNAELKSTGLSLSVLDPERRMTWKCGIFEQSRFLTCGQSSSTEENFAISARVLGESFRMDQRLTIRVEDSRKEVTNEISKSYNSVKNSLALLWEDFKLNLDRSLMDQKLGLDFDNDLLQDGEIFLQLYYKALHLEKVHLLVLNGSKLLFTDEVLDYLNVIKQLLDQEEKLAYLLQTCEHYLGVVWIPIEDLFVRLEQLAKVPRLQLAATKLVQLLSEAAVAHVQEYNSLLDEVRRETQRWNAQNLYQSLVGRHWVPLTEEELNMPIEGVFRKPTLLARHLLKDIVVKFRSLCELMAKWHENWQYNRVLGAHLLNETIHESMDYAKWLDNQFLPHVSQNFAYLLTQMISA</sequence>